<sequence>MLNIEKIIKNPNTEIIDAYIEQNEIRDYMVENGREVAPFLYQVECQCGRFQTVKDNADSVSVKDPQCWGCPINRSRTLKKCFGILTGRDIEKHYKEGKVPPFAKGREN</sequence>
<dbReference type="Proteomes" id="UP000262325">
    <property type="component" value="Unassembled WGS sequence"/>
</dbReference>
<dbReference type="EMBL" id="DPPF01000099">
    <property type="protein sequence ID" value="HCW93023.1"/>
    <property type="molecule type" value="Genomic_DNA"/>
</dbReference>
<dbReference type="AlphaFoldDB" id="A0A3D5QBB1"/>
<comment type="caution">
    <text evidence="1">The sequence shown here is derived from an EMBL/GenBank/DDBJ whole genome shotgun (WGS) entry which is preliminary data.</text>
</comment>
<organism evidence="1 2">
    <name type="scientific">Flexistipes sinusarabici</name>
    <dbReference type="NCBI Taxonomy" id="2352"/>
    <lineage>
        <taxon>Bacteria</taxon>
        <taxon>Pseudomonadati</taxon>
        <taxon>Deferribacterota</taxon>
        <taxon>Deferribacteres</taxon>
        <taxon>Deferribacterales</taxon>
        <taxon>Flexistipitaceae</taxon>
        <taxon>Flexistipes</taxon>
    </lineage>
</organism>
<evidence type="ECO:0000313" key="1">
    <source>
        <dbReference type="EMBL" id="HCW93023.1"/>
    </source>
</evidence>
<accession>A0A3D5QBB1</accession>
<name>A0A3D5QBB1_FLESI</name>
<reference evidence="1 2" key="1">
    <citation type="journal article" date="2018" name="Nat. Biotechnol.">
        <title>A standardized bacterial taxonomy based on genome phylogeny substantially revises the tree of life.</title>
        <authorList>
            <person name="Parks D.H."/>
            <person name="Chuvochina M."/>
            <person name="Waite D.W."/>
            <person name="Rinke C."/>
            <person name="Skarshewski A."/>
            <person name="Chaumeil P.A."/>
            <person name="Hugenholtz P."/>
        </authorList>
    </citation>
    <scope>NUCLEOTIDE SEQUENCE [LARGE SCALE GENOMIC DNA]</scope>
    <source>
        <strain evidence="1">UBA8672</strain>
    </source>
</reference>
<evidence type="ECO:0000313" key="2">
    <source>
        <dbReference type="Proteomes" id="UP000262325"/>
    </source>
</evidence>
<proteinExistence type="predicted"/>
<gene>
    <name evidence="1" type="ORF">DHM44_05010</name>
</gene>
<protein>
    <submittedName>
        <fullName evidence="1">Uncharacterized protein</fullName>
    </submittedName>
</protein>